<protein>
    <submittedName>
        <fullName evidence="3">Septum site-determining protein MinD</fullName>
    </submittedName>
</protein>
<name>A0A2R4WXR6_9EURY</name>
<dbReference type="SUPFAM" id="SSF52540">
    <property type="entry name" value="P-loop containing nucleoside triphosphate hydrolases"/>
    <property type="match status" value="1"/>
</dbReference>
<dbReference type="Pfam" id="PF01656">
    <property type="entry name" value="CbiA"/>
    <property type="match status" value="1"/>
</dbReference>
<dbReference type="InterPro" id="IPR050625">
    <property type="entry name" value="ParA/MinD_ATPase"/>
</dbReference>
<dbReference type="GO" id="GO:0009898">
    <property type="term" value="C:cytoplasmic side of plasma membrane"/>
    <property type="evidence" value="ECO:0007669"/>
    <property type="project" value="TreeGrafter"/>
</dbReference>
<gene>
    <name evidence="3" type="ORF">HARCEL1_00660</name>
</gene>
<dbReference type="GO" id="GO:0051782">
    <property type="term" value="P:negative regulation of cell division"/>
    <property type="evidence" value="ECO:0007669"/>
    <property type="project" value="TreeGrafter"/>
</dbReference>
<dbReference type="InterPro" id="IPR027417">
    <property type="entry name" value="P-loop_NTPase"/>
</dbReference>
<feature type="region of interest" description="Disordered" evidence="1">
    <location>
        <begin position="242"/>
        <end position="277"/>
    </location>
</feature>
<dbReference type="KEGG" id="harc:HARCEL1_00660"/>
<evidence type="ECO:0000313" key="3">
    <source>
        <dbReference type="EMBL" id="AWB26335.1"/>
    </source>
</evidence>
<accession>A0A2R4WXR6</accession>
<feature type="compositionally biased region" description="Basic and acidic residues" evidence="1">
    <location>
        <begin position="266"/>
        <end position="277"/>
    </location>
</feature>
<dbReference type="AlphaFoldDB" id="A0A2R4WXR6"/>
<dbReference type="InterPro" id="IPR002586">
    <property type="entry name" value="CobQ/CobB/MinD/ParA_Nub-bd_dom"/>
</dbReference>
<reference evidence="3 4" key="1">
    <citation type="submission" date="2018-04" db="EMBL/GenBank/DDBJ databases">
        <title>Halococcoides cellulosivorans gen. nov., sp. nov., an extremely halophilic cellulose-utilizing haloarchaeon from hypersaline lakes.</title>
        <authorList>
            <person name="Sorokin D.Y."/>
            <person name="Toshchakov S.V."/>
            <person name="Samarov N.I."/>
            <person name="Korzhenkov A."/>
            <person name="Kublanov I.V."/>
        </authorList>
    </citation>
    <scope>NUCLEOTIDE SEQUENCE [LARGE SCALE GENOMIC DNA]</scope>
    <source>
        <strain evidence="3 4">HArcel1</strain>
    </source>
</reference>
<sequence length="292" mass="29133">MSETTVYAVTGAKGGIGKTTTSISVASVLAAAGRSVLLVDADLAMANVADFLDTAFEDGTHASIHDVLAGAVGPADAIFEGPLGVEMLPCGSSLEDFAAVDARDLPALIAALRGRGYDDIVVDTGAGLSDATLLPVAAADEAVVVTRPRVGSVDNAVATIDLAGRVRTPVAGVVVTDATRAAPDGDQVADALGVDLLGTVPRDGAVPAAQEAGRPVLQTDPAGPAAQAYRVIARRMVEIETPGPQAAEGPTAAPETSVPEATAPETDDRPAADDRSVLGRVAAATVGRISGN</sequence>
<dbReference type="GeneID" id="36510973"/>
<dbReference type="PANTHER" id="PTHR43384">
    <property type="entry name" value="SEPTUM SITE-DETERMINING PROTEIN MIND HOMOLOG, CHLOROPLASTIC-RELATED"/>
    <property type="match status" value="1"/>
</dbReference>
<feature type="domain" description="CobQ/CobB/MinD/ParA nucleotide binding" evidence="2">
    <location>
        <begin position="8"/>
        <end position="216"/>
    </location>
</feature>
<dbReference type="Proteomes" id="UP000244727">
    <property type="component" value="Chromosome"/>
</dbReference>
<dbReference type="Gene3D" id="3.40.50.300">
    <property type="entry name" value="P-loop containing nucleotide triphosphate hydrolases"/>
    <property type="match status" value="1"/>
</dbReference>
<dbReference type="RefSeq" id="WP_108380704.1">
    <property type="nucleotide sequence ID" value="NZ_CP028858.1"/>
</dbReference>
<dbReference type="GO" id="GO:0016887">
    <property type="term" value="F:ATP hydrolysis activity"/>
    <property type="evidence" value="ECO:0007669"/>
    <property type="project" value="TreeGrafter"/>
</dbReference>
<organism evidence="3 4">
    <name type="scientific">Halococcoides cellulosivorans</name>
    <dbReference type="NCBI Taxonomy" id="1679096"/>
    <lineage>
        <taxon>Archaea</taxon>
        <taxon>Methanobacteriati</taxon>
        <taxon>Methanobacteriota</taxon>
        <taxon>Stenosarchaea group</taxon>
        <taxon>Halobacteria</taxon>
        <taxon>Halobacteriales</taxon>
        <taxon>Haloarculaceae</taxon>
        <taxon>Halococcoides</taxon>
    </lineage>
</organism>
<dbReference type="GO" id="GO:0005524">
    <property type="term" value="F:ATP binding"/>
    <property type="evidence" value="ECO:0007669"/>
    <property type="project" value="TreeGrafter"/>
</dbReference>
<dbReference type="EMBL" id="CP028858">
    <property type="protein sequence ID" value="AWB26335.1"/>
    <property type="molecule type" value="Genomic_DNA"/>
</dbReference>
<dbReference type="PANTHER" id="PTHR43384:SF10">
    <property type="entry name" value="ATPASE INVOLVED IN CHROMOSOME PARTITIONING, PARA_MIND FAMILY"/>
    <property type="match status" value="1"/>
</dbReference>
<dbReference type="GO" id="GO:0005829">
    <property type="term" value="C:cytosol"/>
    <property type="evidence" value="ECO:0007669"/>
    <property type="project" value="TreeGrafter"/>
</dbReference>
<evidence type="ECO:0000256" key="1">
    <source>
        <dbReference type="SAM" id="MobiDB-lite"/>
    </source>
</evidence>
<proteinExistence type="predicted"/>
<evidence type="ECO:0000313" key="4">
    <source>
        <dbReference type="Proteomes" id="UP000244727"/>
    </source>
</evidence>
<keyword evidence="4" id="KW-1185">Reference proteome</keyword>
<evidence type="ECO:0000259" key="2">
    <source>
        <dbReference type="Pfam" id="PF01656"/>
    </source>
</evidence>